<dbReference type="Pfam" id="PF09981">
    <property type="entry name" value="DUF2218"/>
    <property type="match status" value="1"/>
</dbReference>
<dbReference type="AlphaFoldDB" id="A0A2Z3RWY0"/>
<sequence length="102" mass="11629">MSDFTLSEHADISIERPERYGKQLASHISHKTEVSEIEGGWQAKIRTGEGKILPQTETLVLEAQAHDEETLAIVKDVLEHHLRKFAAKLEPFDVHWEKTSEV</sequence>
<protein>
    <recommendedName>
        <fullName evidence="3">DUF2218 domain-containing protein</fullName>
    </recommendedName>
</protein>
<dbReference type="RefSeq" id="WP_110232600.1">
    <property type="nucleotide sequence ID" value="NZ_CP023994.1"/>
</dbReference>
<accession>A0A2Z3RWY0</accession>
<reference evidence="1 2" key="1">
    <citation type="submission" date="2017-10" db="EMBL/GenBank/DDBJ databases">
        <title>Genome of an Actinobacterium that displays light-enhanced growth.</title>
        <authorList>
            <person name="Maresca J.A."/>
            <person name="Hempel P."/>
            <person name="Shevchenko O."/>
            <person name="Miller K.J."/>
            <person name="Hahn M.W."/>
        </authorList>
    </citation>
    <scope>NUCLEOTIDE SEQUENCE [LARGE SCALE GENOMIC DNA]</scope>
    <source>
        <strain evidence="1 2">MWH-Mo1</strain>
    </source>
</reference>
<dbReference type="Gene3D" id="3.30.310.50">
    <property type="entry name" value="Alpha-D-phosphohexomutase, C-terminal domain"/>
    <property type="match status" value="1"/>
</dbReference>
<proteinExistence type="predicted"/>
<evidence type="ECO:0000313" key="2">
    <source>
        <dbReference type="Proteomes" id="UP000246894"/>
    </source>
</evidence>
<dbReference type="Proteomes" id="UP000246894">
    <property type="component" value="Chromosome"/>
</dbReference>
<organism evidence="1 2">
    <name type="scientific">Aurantimicrobium photophilum</name>
    <dbReference type="NCBI Taxonomy" id="1987356"/>
    <lineage>
        <taxon>Bacteria</taxon>
        <taxon>Bacillati</taxon>
        <taxon>Actinomycetota</taxon>
        <taxon>Actinomycetes</taxon>
        <taxon>Micrococcales</taxon>
        <taxon>Microbacteriaceae</taxon>
        <taxon>Aurantimicrobium</taxon>
    </lineage>
</organism>
<dbReference type="EMBL" id="CP023994">
    <property type="protein sequence ID" value="AWR20664.1"/>
    <property type="molecule type" value="Genomic_DNA"/>
</dbReference>
<gene>
    <name evidence="1" type="ORF">AURMO_00039</name>
</gene>
<dbReference type="KEGG" id="aum:AURMO_00039"/>
<evidence type="ECO:0000313" key="1">
    <source>
        <dbReference type="EMBL" id="AWR20664.1"/>
    </source>
</evidence>
<name>A0A2Z3RWY0_9MICO</name>
<keyword evidence="2" id="KW-1185">Reference proteome</keyword>
<evidence type="ECO:0008006" key="3">
    <source>
        <dbReference type="Google" id="ProtNLM"/>
    </source>
</evidence>
<dbReference type="OrthoDB" id="9806511at2"/>
<dbReference type="InterPro" id="IPR014543">
    <property type="entry name" value="UCP028291"/>
</dbReference>